<dbReference type="EMBL" id="JAHRWL010000001">
    <property type="protein sequence ID" value="MBV2358834.1"/>
    <property type="molecule type" value="Genomic_DNA"/>
</dbReference>
<organism evidence="3 4">
    <name type="scientific">Thalassococcus arenae</name>
    <dbReference type="NCBI Taxonomy" id="2851652"/>
    <lineage>
        <taxon>Bacteria</taxon>
        <taxon>Pseudomonadati</taxon>
        <taxon>Pseudomonadota</taxon>
        <taxon>Alphaproteobacteria</taxon>
        <taxon>Rhodobacterales</taxon>
        <taxon>Roseobacteraceae</taxon>
        <taxon>Thalassococcus</taxon>
    </lineage>
</organism>
<keyword evidence="4" id="KW-1185">Reference proteome</keyword>
<reference evidence="3" key="1">
    <citation type="submission" date="2021-06" db="EMBL/GenBank/DDBJ databases">
        <title>Thalassococcus sp. CAU 1522 isolated from sea sand, Republic of Korea.</title>
        <authorList>
            <person name="Kim W."/>
        </authorList>
    </citation>
    <scope>NUCLEOTIDE SEQUENCE</scope>
    <source>
        <strain evidence="3">CAU 1522</strain>
    </source>
</reference>
<dbReference type="InterPro" id="IPR004792">
    <property type="entry name" value="BaiN-like"/>
</dbReference>
<dbReference type="InterPro" id="IPR022460">
    <property type="entry name" value="Flavoprotein_PP4765"/>
</dbReference>
<accession>A0ABS6N490</accession>
<dbReference type="NCBIfam" id="TIGR00275">
    <property type="entry name" value="aminoacetone oxidase family FAD-binding enzyme"/>
    <property type="match status" value="1"/>
</dbReference>
<feature type="domain" description="RsdA/BaiN/AoA(So)-like Rossmann fold-like" evidence="1">
    <location>
        <begin position="5"/>
        <end position="384"/>
    </location>
</feature>
<gene>
    <name evidence="3" type="ORF">KUH32_03530</name>
</gene>
<dbReference type="RefSeq" id="WP_217776682.1">
    <property type="nucleotide sequence ID" value="NZ_JAHRWL010000001.1"/>
</dbReference>
<sequence length="400" mass="41915">MSFALVVGGGPAGLMAAEALLTRGVPVVLAEAKPSVGRKFLMAGKSGLNLTKIEPAERFHAAYGSSAEALRPMLDAFGPEQVKAWTEALGQKTFAGSTGRLFPTAMKASPLLRAWLARLDAAGLDRRTRWRWTGWDGDATTFDTADGAMSLTPAVTVLALGGASWARLGSDGLWAGILSGSGVGLAPFQPSNAGLRVSWSGHMHPHFGTPLKAIALRAGPLASRGEAMLSARGLEGGGLYPLTPALRDGAALEIDLLPDLSLDEVARRLSRPQGKQSLTAHLRKTLKLTPPALALLQECARPLPRDPAALAGVIKALAVPHEGPRPMDEAISTAGGVPFAELDAGLMLRRKPGVFCGGEMLDWEAPTGGYLLTACMATGSWAGRHAADHFHRKTSRSPEP</sequence>
<dbReference type="Pfam" id="PF03486">
    <property type="entry name" value="HI0933_like"/>
    <property type="match status" value="1"/>
</dbReference>
<evidence type="ECO:0000259" key="1">
    <source>
        <dbReference type="Pfam" id="PF03486"/>
    </source>
</evidence>
<dbReference type="Pfam" id="PF22780">
    <property type="entry name" value="HI0933_like_1st"/>
    <property type="match status" value="1"/>
</dbReference>
<feature type="domain" description="RsdA/BaiN/AoA(So)-like insert" evidence="2">
    <location>
        <begin position="189"/>
        <end position="332"/>
    </location>
</feature>
<name>A0ABS6N490_9RHOB</name>
<evidence type="ECO:0000313" key="4">
    <source>
        <dbReference type="Proteomes" id="UP001166293"/>
    </source>
</evidence>
<dbReference type="InterPro" id="IPR055178">
    <property type="entry name" value="RsdA/BaiN/AoA(So)-like_dom"/>
</dbReference>
<dbReference type="InterPro" id="IPR057661">
    <property type="entry name" value="RsdA/BaiN/AoA(So)_Rossmann"/>
</dbReference>
<dbReference type="PANTHER" id="PTHR42887">
    <property type="entry name" value="OS12G0638800 PROTEIN"/>
    <property type="match status" value="1"/>
</dbReference>
<dbReference type="NCBIfam" id="TIGR03862">
    <property type="entry name" value="flavo_PP4765"/>
    <property type="match status" value="1"/>
</dbReference>
<protein>
    <submittedName>
        <fullName evidence="3">TIGR03862 family flavoprotein</fullName>
    </submittedName>
</protein>
<dbReference type="PANTHER" id="PTHR42887:SF1">
    <property type="entry name" value="BLR3961 PROTEIN"/>
    <property type="match status" value="1"/>
</dbReference>
<evidence type="ECO:0000313" key="3">
    <source>
        <dbReference type="EMBL" id="MBV2358834.1"/>
    </source>
</evidence>
<dbReference type="Proteomes" id="UP001166293">
    <property type="component" value="Unassembled WGS sequence"/>
</dbReference>
<evidence type="ECO:0000259" key="2">
    <source>
        <dbReference type="Pfam" id="PF22780"/>
    </source>
</evidence>
<comment type="caution">
    <text evidence="3">The sequence shown here is derived from an EMBL/GenBank/DDBJ whole genome shotgun (WGS) entry which is preliminary data.</text>
</comment>
<proteinExistence type="predicted"/>